<reference evidence="2 3" key="1">
    <citation type="submission" date="2023-05" db="EMBL/GenBank/DDBJ databases">
        <authorList>
            <person name="Yin Y."/>
            <person name="Lu Z."/>
        </authorList>
    </citation>
    <scope>NUCLEOTIDE SEQUENCE [LARGE SCALE GENOMIC DNA]</scope>
    <source>
        <strain evidence="2 3">ZM22</strain>
    </source>
</reference>
<dbReference type="Gene3D" id="3.20.20.100">
    <property type="entry name" value="NADP-dependent oxidoreductase domain"/>
    <property type="match status" value="1"/>
</dbReference>
<accession>A0ABY8SZC5</accession>
<dbReference type="InterPro" id="IPR036812">
    <property type="entry name" value="NAD(P)_OxRdtase_dom_sf"/>
</dbReference>
<dbReference type="RefSeq" id="WP_283488628.1">
    <property type="nucleotide sequence ID" value="NZ_CP125947.1"/>
</dbReference>
<evidence type="ECO:0000259" key="1">
    <source>
        <dbReference type="Pfam" id="PF00248"/>
    </source>
</evidence>
<dbReference type="EMBL" id="CP125947">
    <property type="protein sequence ID" value="WHS67601.1"/>
    <property type="molecule type" value="Genomic_DNA"/>
</dbReference>
<keyword evidence="3" id="KW-1185">Reference proteome</keyword>
<dbReference type="CDD" id="cd19152">
    <property type="entry name" value="AKR_AKR15A"/>
    <property type="match status" value="1"/>
</dbReference>
<dbReference type="InterPro" id="IPR020471">
    <property type="entry name" value="AKR"/>
</dbReference>
<feature type="domain" description="NADP-dependent oxidoreductase" evidence="1">
    <location>
        <begin position="18"/>
        <end position="329"/>
    </location>
</feature>
<dbReference type="InterPro" id="IPR023210">
    <property type="entry name" value="NADP_OxRdtase_dom"/>
</dbReference>
<proteinExistence type="predicted"/>
<dbReference type="SUPFAM" id="SSF51430">
    <property type="entry name" value="NAD(P)-linked oxidoreductase"/>
    <property type="match status" value="1"/>
</dbReference>
<evidence type="ECO:0000313" key="2">
    <source>
        <dbReference type="EMBL" id="WHS67601.1"/>
    </source>
</evidence>
<dbReference type="PANTHER" id="PTHR42686">
    <property type="entry name" value="GH17980P-RELATED"/>
    <property type="match status" value="1"/>
</dbReference>
<dbReference type="PANTHER" id="PTHR42686:SF1">
    <property type="entry name" value="GH17980P-RELATED"/>
    <property type="match status" value="1"/>
</dbReference>
<dbReference type="Pfam" id="PF00248">
    <property type="entry name" value="Aldo_ket_red"/>
    <property type="match status" value="1"/>
</dbReference>
<sequence length="341" mass="37204">MSNMTSTTAPRRISAPTAIGFGTAPLGNMYRNIPEQEALETVDSAWQQGIRYFDAAPLYGAGLAEMRLGEALQHHPRNEYVLTTKVGRLVLDELEDTTTRDLGEKGGLFEFGRPNKIVYDYTADGTMRGIEASLKRLKTDRIDHVFIHDPAVDFHGDRWKEVFQVAMDGAAKALTRLREQGVIKGWGLGVNRVEPCEMALEQSDPDGFLLAGRYTLLDHADALRKLMPASLERGVGIVVGGPYNSGVLAGGAHYEYQEATPEVLARVERLRELCAEHRVDIRAAALQFSLAHPAVIAAIPGASRPERIAENLALAKAPIPAGFWSALREQGLVSADAPLPV</sequence>
<dbReference type="Proteomes" id="UP001240697">
    <property type="component" value="Chromosome"/>
</dbReference>
<gene>
    <name evidence="2" type="ORF">QMY55_11020</name>
</gene>
<protein>
    <submittedName>
        <fullName evidence="2">Aldo/keto reductase</fullName>
    </submittedName>
</protein>
<evidence type="ECO:0000313" key="3">
    <source>
        <dbReference type="Proteomes" id="UP001240697"/>
    </source>
</evidence>
<organism evidence="2 3">
    <name type="scientific">Comamonas resistens</name>
    <dbReference type="NCBI Taxonomy" id="3046670"/>
    <lineage>
        <taxon>Bacteria</taxon>
        <taxon>Pseudomonadati</taxon>
        <taxon>Pseudomonadota</taxon>
        <taxon>Betaproteobacteria</taxon>
        <taxon>Burkholderiales</taxon>
        <taxon>Comamonadaceae</taxon>
        <taxon>Comamonas</taxon>
    </lineage>
</organism>
<name>A0ABY8SZC5_9BURK</name>